<protein>
    <submittedName>
        <fullName evidence="1">Uncharacterized protein</fullName>
    </submittedName>
</protein>
<name>A0ABS9KX64_9BACT</name>
<dbReference type="EMBL" id="JAKLTR010000016">
    <property type="protein sequence ID" value="MCG2616964.1"/>
    <property type="molecule type" value="Genomic_DNA"/>
</dbReference>
<reference evidence="1" key="1">
    <citation type="submission" date="2022-01" db="EMBL/GenBank/DDBJ databases">
        <authorList>
            <person name="Jo J.-H."/>
            <person name="Im W.-T."/>
        </authorList>
    </citation>
    <scope>NUCLEOTIDE SEQUENCE</scope>
    <source>
        <strain evidence="1">NA20</strain>
    </source>
</reference>
<keyword evidence="2" id="KW-1185">Reference proteome</keyword>
<dbReference type="Proteomes" id="UP001165367">
    <property type="component" value="Unassembled WGS sequence"/>
</dbReference>
<evidence type="ECO:0000313" key="2">
    <source>
        <dbReference type="Proteomes" id="UP001165367"/>
    </source>
</evidence>
<sequence>MGASRRAFCSTFCSRKGKYSFEGRKWSRGGIKAAGAIEAETIAAAGLRDQYIAAVSGLKAIGDNLLKFGIEEKYVAEALSITRRKLGEVFKDATPADLREWIYKFNEIDIKTN</sequence>
<proteinExistence type="predicted"/>
<comment type="caution">
    <text evidence="1">The sequence shown here is derived from an EMBL/GenBank/DDBJ whole genome shotgun (WGS) entry which is preliminary data.</text>
</comment>
<evidence type="ECO:0000313" key="1">
    <source>
        <dbReference type="EMBL" id="MCG2616964.1"/>
    </source>
</evidence>
<accession>A0ABS9KX64</accession>
<gene>
    <name evidence="1" type="ORF">LZZ85_21890</name>
</gene>
<dbReference type="RefSeq" id="WP_237875501.1">
    <property type="nucleotide sequence ID" value="NZ_JAKLTR010000016.1"/>
</dbReference>
<organism evidence="1 2">
    <name type="scientific">Terrimonas ginsenosidimutans</name>
    <dbReference type="NCBI Taxonomy" id="2908004"/>
    <lineage>
        <taxon>Bacteria</taxon>
        <taxon>Pseudomonadati</taxon>
        <taxon>Bacteroidota</taxon>
        <taxon>Chitinophagia</taxon>
        <taxon>Chitinophagales</taxon>
        <taxon>Chitinophagaceae</taxon>
        <taxon>Terrimonas</taxon>
    </lineage>
</organism>